<feature type="transmembrane region" description="Helical" evidence="1">
    <location>
        <begin position="196"/>
        <end position="215"/>
    </location>
</feature>
<protein>
    <submittedName>
        <fullName evidence="2">Uncharacterized protein</fullName>
    </submittedName>
</protein>
<dbReference type="EMBL" id="PSZP01000017">
    <property type="protein sequence ID" value="TCG10954.1"/>
    <property type="molecule type" value="Genomic_DNA"/>
</dbReference>
<name>A0A4R0XKG8_9MOLU</name>
<keyword evidence="1" id="KW-1133">Transmembrane helix</keyword>
<comment type="caution">
    <text evidence="2">The sequence shown here is derived from an EMBL/GenBank/DDBJ whole genome shotgun (WGS) entry which is preliminary data.</text>
</comment>
<feature type="transmembrane region" description="Helical" evidence="1">
    <location>
        <begin position="128"/>
        <end position="150"/>
    </location>
</feature>
<keyword evidence="3" id="KW-1185">Reference proteome</keyword>
<reference evidence="2 3" key="1">
    <citation type="submission" date="2018-02" db="EMBL/GenBank/DDBJ databases">
        <title>Mycoplasma marinum and Mycoplasma todarodis sp. nov., moderately halophilic and psychrotolerant mycoplasmas isolated from cephalopods.</title>
        <authorList>
            <person name="Viver T."/>
        </authorList>
    </citation>
    <scope>NUCLEOTIDE SEQUENCE [LARGE SCALE GENOMIC DNA]</scope>
    <source>
        <strain evidence="2 3">5H</strain>
    </source>
</reference>
<feature type="transmembrane region" description="Helical" evidence="1">
    <location>
        <begin position="32"/>
        <end position="53"/>
    </location>
</feature>
<evidence type="ECO:0000313" key="3">
    <source>
        <dbReference type="Proteomes" id="UP000291072"/>
    </source>
</evidence>
<organism evidence="2 3">
    <name type="scientific">Mycoplasma todarodis</name>
    <dbReference type="NCBI Taxonomy" id="1937191"/>
    <lineage>
        <taxon>Bacteria</taxon>
        <taxon>Bacillati</taxon>
        <taxon>Mycoplasmatota</taxon>
        <taxon>Mollicutes</taxon>
        <taxon>Mycoplasmataceae</taxon>
        <taxon>Mycoplasma</taxon>
    </lineage>
</organism>
<feature type="transmembrane region" description="Helical" evidence="1">
    <location>
        <begin position="156"/>
        <end position="176"/>
    </location>
</feature>
<keyword evidence="1" id="KW-0472">Membrane</keyword>
<proteinExistence type="predicted"/>
<feature type="transmembrane region" description="Helical" evidence="1">
    <location>
        <begin position="259"/>
        <end position="278"/>
    </location>
</feature>
<evidence type="ECO:0000256" key="1">
    <source>
        <dbReference type="SAM" id="Phobius"/>
    </source>
</evidence>
<accession>A0A4R0XKG8</accession>
<evidence type="ECO:0000313" key="2">
    <source>
        <dbReference type="EMBL" id="TCG10954.1"/>
    </source>
</evidence>
<feature type="transmembrane region" description="Helical" evidence="1">
    <location>
        <begin position="89"/>
        <end position="107"/>
    </location>
</feature>
<dbReference type="Proteomes" id="UP000291072">
    <property type="component" value="Unassembled WGS sequence"/>
</dbReference>
<dbReference type="AlphaFoldDB" id="A0A4R0XKG8"/>
<sequence>MFIFFDYNVNMKKTNSEINNKTSKKIKFNYRYFLGFIAMVYIITYAFCDVYLVPLKEASGPAGSLMSPGTRPGIAQVYSFWDPWNEISLIFYFTIHSNIFVMVYMFLRSLGLIDPRKNKHAKVFQMIVAINIFVTFIVYWTILAPIDVIWLTPLKILNNFQLHFFTPLIMFVAFIFEVSRRKANEGNIKLKYKDLWYAMIFPIVWLIMAITLYYATRTTWVMQFKYSDGTWSPKFIYTFGIAIYPFLAFDIVPIWLPVVSLIAITALVFIVASLIITADNHNSWMYKLNDKVKSIFHKQRH</sequence>
<gene>
    <name evidence="2" type="ORF">C4B25_02590</name>
</gene>
<keyword evidence="1" id="KW-0812">Transmembrane</keyword>